<organism evidence="1 2">
    <name type="scientific">Sphingobium yanoikuyae</name>
    <name type="common">Sphingomonas yanoikuyae</name>
    <dbReference type="NCBI Taxonomy" id="13690"/>
    <lineage>
        <taxon>Bacteria</taxon>
        <taxon>Pseudomonadati</taxon>
        <taxon>Pseudomonadota</taxon>
        <taxon>Alphaproteobacteria</taxon>
        <taxon>Sphingomonadales</taxon>
        <taxon>Sphingomonadaceae</taxon>
        <taxon>Sphingobium</taxon>
    </lineage>
</organism>
<reference evidence="1 2" key="1">
    <citation type="submission" date="2018-07" db="EMBL/GenBank/DDBJ databases">
        <title>Genomic and Epidemiologic Investigation of an Indolent Hospital Outbreak.</title>
        <authorList>
            <person name="Johnson R.C."/>
            <person name="Deming C."/>
            <person name="Conlan S."/>
            <person name="Zellmer C.J."/>
            <person name="Michelin A.V."/>
            <person name="Lee-Lin S."/>
            <person name="Thomas P.J."/>
            <person name="Park M."/>
            <person name="Weingarten R.A."/>
            <person name="Less J."/>
            <person name="Dekker J.P."/>
            <person name="Frank K.M."/>
            <person name="Musser K.A."/>
            <person name="Mcquiston J.R."/>
            <person name="Henderson D.K."/>
            <person name="Lau A.F."/>
            <person name="Palmore T.N."/>
            <person name="Segre J.A."/>
        </authorList>
    </citation>
    <scope>NUCLEOTIDE SEQUENCE [LARGE SCALE GENOMIC DNA]</scope>
    <source>
        <strain evidence="1 2">SK-NIH.Env6_1116</strain>
    </source>
</reference>
<accession>A0A430BQV6</accession>
<name>A0A430BQV6_SPHYA</name>
<evidence type="ECO:0000313" key="1">
    <source>
        <dbReference type="EMBL" id="RSU55030.1"/>
    </source>
</evidence>
<dbReference type="Proteomes" id="UP000287401">
    <property type="component" value="Unassembled WGS sequence"/>
</dbReference>
<dbReference type="EMBL" id="QRAL01000023">
    <property type="protein sequence ID" value="RSU55030.1"/>
    <property type="molecule type" value="Genomic_DNA"/>
</dbReference>
<evidence type="ECO:0000313" key="2">
    <source>
        <dbReference type="Proteomes" id="UP000287401"/>
    </source>
</evidence>
<sequence>MASSSLLASVQSAFSTAVALGYNSSTAAHDVYEGYVLAKLIEAARSDGWTCELRDSTGAVTTRAVFRLGPGRLPSGNFSHVRLSKLGKPDLEAHIGVKVRGKSPVAHEFDLLVLRESAANHCRRSGLDPVRSDVVIHAEAKYYGGNLSLPIGRAVVGLAIDCDMATAPSVLSSSVLVTNQNGVTVEQLIAHYGVTFRFLITPANPTGEYHLGRIFRALLNTA</sequence>
<comment type="caution">
    <text evidence="1">The sequence shown here is derived from an EMBL/GenBank/DDBJ whole genome shotgun (WGS) entry which is preliminary data.</text>
</comment>
<gene>
    <name evidence="1" type="ORF">DAH51_18320</name>
</gene>
<dbReference type="AlphaFoldDB" id="A0A430BQV6"/>
<proteinExistence type="predicted"/>
<protein>
    <submittedName>
        <fullName evidence="1">Uncharacterized protein</fullName>
    </submittedName>
</protein>
<dbReference type="RefSeq" id="WP_125999253.1">
    <property type="nucleotide sequence ID" value="NZ_QRAL01000023.1"/>
</dbReference>